<dbReference type="EMBL" id="MT162466">
    <property type="protein sequence ID" value="QIN96665.1"/>
    <property type="molecule type" value="Genomic_DNA"/>
</dbReference>
<dbReference type="GeneID" id="77945199"/>
<accession>A0A6G8R5J0</accession>
<sequence>MNKFIITKITLDLPKRFGRAKHKKLVDSLKDRVYSDTDKDSLVYYLAAELEEQGITLLDIKLTKVL</sequence>
<keyword evidence="2" id="KW-1185">Reference proteome</keyword>
<proteinExistence type="predicted"/>
<dbReference type="Proteomes" id="UP000502617">
    <property type="component" value="Segment"/>
</dbReference>
<organism evidence="1 2">
    <name type="scientific">Synechococcus phage S-N03</name>
    <dbReference type="NCBI Taxonomy" id="2718943"/>
    <lineage>
        <taxon>Viruses</taxon>
        <taxon>Duplodnaviria</taxon>
        <taxon>Heunggongvirae</taxon>
        <taxon>Uroviricota</taxon>
        <taxon>Caudoviricetes</taxon>
        <taxon>Pantevenvirales</taxon>
        <taxon>Kyanoviridae</taxon>
        <taxon>Huanghaivirus</taxon>
        <taxon>Huanghaivirus snothree</taxon>
    </lineage>
</organism>
<evidence type="ECO:0000313" key="2">
    <source>
        <dbReference type="Proteomes" id="UP000502617"/>
    </source>
</evidence>
<name>A0A6G8R5J0_9CAUD</name>
<protein>
    <submittedName>
        <fullName evidence="1">Uncharacterized protein</fullName>
    </submittedName>
</protein>
<dbReference type="RefSeq" id="YP_010669045.1">
    <property type="nucleotide sequence ID" value="NC_070959.1"/>
</dbReference>
<evidence type="ECO:0000313" key="1">
    <source>
        <dbReference type="EMBL" id="QIN96665.1"/>
    </source>
</evidence>
<reference evidence="1 2" key="1">
    <citation type="submission" date="2020-03" db="EMBL/GenBank/DDBJ databases">
        <title>The Isolation and Genome Sequence of a Novel Cyanophage S-N03 from the Huanghai Sea, China.</title>
        <authorList>
            <person name="Jiang T."/>
        </authorList>
    </citation>
    <scope>NUCLEOTIDE SEQUENCE [LARGE SCALE GENOMIC DNA]</scope>
</reference>
<dbReference type="KEGG" id="vg:77945199"/>